<dbReference type="SUPFAM" id="SSF74853">
    <property type="entry name" value="Lamin A/C globular tail domain"/>
    <property type="match status" value="2"/>
</dbReference>
<proteinExistence type="predicted"/>
<accession>X0YS49</accession>
<dbReference type="Pfam" id="PF00932">
    <property type="entry name" value="LTD"/>
    <property type="match status" value="2"/>
</dbReference>
<protein>
    <recommendedName>
        <fullName evidence="1">LTD domain-containing protein</fullName>
    </recommendedName>
</protein>
<feature type="non-terminal residue" evidence="2">
    <location>
        <position position="1"/>
    </location>
</feature>
<dbReference type="EMBL" id="BART01007528">
    <property type="protein sequence ID" value="GAG59254.1"/>
    <property type="molecule type" value="Genomic_DNA"/>
</dbReference>
<evidence type="ECO:0000313" key="2">
    <source>
        <dbReference type="EMBL" id="GAG59254.1"/>
    </source>
</evidence>
<sequence>PNAEFIELKNTGLETTINLSLVRFTEGIHFTFPSLELGPNEYVLVVKDQALFDLRYPSVPLPPEKILGPYEGRLANGGEQIRLEDAIGRTILDFEYKDGWRPITDGDGFSLTIIKPTNDDPNSWGEKDSWRASNYVGGSPGDDTDILPNPGAVVINEVLAHSYNPASDWIELYNTTNEPIDIGGWFLSDNDSNLMKYKIEDGMTIAPYDYLVFYEDVHFGDGSNPDIPFAFSANGEEAYLSSGLDQNGKLMGYREVEDFGASETNVSFGRYFKSSTGNFNFVAMDSNTPGWGNAPPKVGPIVINEIMYHPQTEGDAEYVELLNISGSTVTLQEWDNVQGIYVPWRFTDEGGITFDFPPGTTMDVGEKILLVKNLTVFEFEFGRDRTG</sequence>
<dbReference type="PROSITE" id="PS51841">
    <property type="entry name" value="LTD"/>
    <property type="match status" value="1"/>
</dbReference>
<dbReference type="AlphaFoldDB" id="X0YS49"/>
<feature type="domain" description="LTD" evidence="1">
    <location>
        <begin position="149"/>
        <end position="291"/>
    </location>
</feature>
<evidence type="ECO:0000259" key="1">
    <source>
        <dbReference type="PROSITE" id="PS51841"/>
    </source>
</evidence>
<gene>
    <name evidence="2" type="ORF">S01H4_17123</name>
</gene>
<name>X0YS49_9ZZZZ</name>
<dbReference type="InterPro" id="IPR001322">
    <property type="entry name" value="Lamin_tail_dom"/>
</dbReference>
<comment type="caution">
    <text evidence="2">The sequence shown here is derived from an EMBL/GenBank/DDBJ whole genome shotgun (WGS) entry which is preliminary data.</text>
</comment>
<reference evidence="2" key="1">
    <citation type="journal article" date="2014" name="Front. Microbiol.">
        <title>High frequency of phylogenetically diverse reductive dehalogenase-homologous genes in deep subseafloor sedimentary metagenomes.</title>
        <authorList>
            <person name="Kawai M."/>
            <person name="Futagami T."/>
            <person name="Toyoda A."/>
            <person name="Takaki Y."/>
            <person name="Nishi S."/>
            <person name="Hori S."/>
            <person name="Arai W."/>
            <person name="Tsubouchi T."/>
            <person name="Morono Y."/>
            <person name="Uchiyama I."/>
            <person name="Ito T."/>
            <person name="Fujiyama A."/>
            <person name="Inagaki F."/>
            <person name="Takami H."/>
        </authorList>
    </citation>
    <scope>NUCLEOTIDE SEQUENCE</scope>
    <source>
        <strain evidence="2">Expedition CK06-06</strain>
    </source>
</reference>
<dbReference type="Gene3D" id="2.60.40.1260">
    <property type="entry name" value="Lamin Tail domain"/>
    <property type="match status" value="1"/>
</dbReference>
<organism evidence="2">
    <name type="scientific">marine sediment metagenome</name>
    <dbReference type="NCBI Taxonomy" id="412755"/>
    <lineage>
        <taxon>unclassified sequences</taxon>
        <taxon>metagenomes</taxon>
        <taxon>ecological metagenomes</taxon>
    </lineage>
</organism>
<dbReference type="InterPro" id="IPR036415">
    <property type="entry name" value="Lamin_tail_dom_sf"/>
</dbReference>